<evidence type="ECO:0000313" key="3">
    <source>
        <dbReference type="EnsemblPlants" id="AES89460"/>
    </source>
</evidence>
<evidence type="ECO:0000313" key="1">
    <source>
        <dbReference type="EMBL" id="AES89460.1"/>
    </source>
</evidence>
<dbReference type="Proteomes" id="UP000002051">
    <property type="component" value="Chromosome 4"/>
</dbReference>
<evidence type="ECO:0000313" key="4">
    <source>
        <dbReference type="Proteomes" id="UP000002051"/>
    </source>
</evidence>
<dbReference type="EnsemblPlants" id="AES89460">
    <property type="protein sequence ID" value="AES89460"/>
    <property type="gene ID" value="MTR_4g075210"/>
</dbReference>
<reference evidence="5" key="4">
    <citation type="journal article" date="2018" name="Nat. Plants">
        <title>Whole-genome landscape of Medicago truncatula symbiotic genes.</title>
        <authorList>
            <person name="Pecrix Y."/>
            <person name="Staton S.E."/>
            <person name="Sallet E."/>
            <person name="Lelandais-Briere C."/>
            <person name="Moreau S."/>
            <person name="Carrere S."/>
            <person name="Blein T."/>
            <person name="Jardinaud M.F."/>
            <person name="Latrasse D."/>
            <person name="Zouine M."/>
            <person name="Zahm M."/>
            <person name="Kreplak J."/>
            <person name="Mayjonade B."/>
            <person name="Satge C."/>
            <person name="Perez M."/>
            <person name="Cauet S."/>
            <person name="Marande W."/>
            <person name="Chantry-Darmon C."/>
            <person name="Lopez-Roques C."/>
            <person name="Bouchez O."/>
            <person name="Berard A."/>
            <person name="Debelle F."/>
            <person name="Munos S."/>
            <person name="Bendahmane A."/>
            <person name="Berges H."/>
            <person name="Niebel A."/>
            <person name="Buitink J."/>
            <person name="Frugier F."/>
            <person name="Benhamed M."/>
            <person name="Crespi M."/>
            <person name="Gouzy J."/>
            <person name="Gamas P."/>
        </authorList>
    </citation>
    <scope>NUCLEOTIDE SEQUENCE [LARGE SCALE GENOMIC DNA]</scope>
    <source>
        <strain evidence="5">cv. Jemalong A17</strain>
    </source>
</reference>
<dbReference type="PaxDb" id="3880-AES89460"/>
<name>G7JPJ3_MEDTR</name>
<protein>
    <submittedName>
        <fullName evidence="1 3">Uncharacterized protein</fullName>
    </submittedName>
</protein>
<reference evidence="1 4" key="1">
    <citation type="journal article" date="2011" name="Nature">
        <title>The Medicago genome provides insight into the evolution of rhizobial symbioses.</title>
        <authorList>
            <person name="Young N.D."/>
            <person name="Debelle F."/>
            <person name="Oldroyd G.E."/>
            <person name="Geurts R."/>
            <person name="Cannon S.B."/>
            <person name="Udvardi M.K."/>
            <person name="Benedito V.A."/>
            <person name="Mayer K.F."/>
            <person name="Gouzy J."/>
            <person name="Schoof H."/>
            <person name="Van de Peer Y."/>
            <person name="Proost S."/>
            <person name="Cook D.R."/>
            <person name="Meyers B.C."/>
            <person name="Spannagl M."/>
            <person name="Cheung F."/>
            <person name="De Mita S."/>
            <person name="Krishnakumar V."/>
            <person name="Gundlach H."/>
            <person name="Zhou S."/>
            <person name="Mudge J."/>
            <person name="Bharti A.K."/>
            <person name="Murray J.D."/>
            <person name="Naoumkina M.A."/>
            <person name="Rosen B."/>
            <person name="Silverstein K.A."/>
            <person name="Tang H."/>
            <person name="Rombauts S."/>
            <person name="Zhao P.X."/>
            <person name="Zhou P."/>
            <person name="Barbe V."/>
            <person name="Bardou P."/>
            <person name="Bechner M."/>
            <person name="Bellec A."/>
            <person name="Berger A."/>
            <person name="Berges H."/>
            <person name="Bidwell S."/>
            <person name="Bisseling T."/>
            <person name="Choisne N."/>
            <person name="Couloux A."/>
            <person name="Denny R."/>
            <person name="Deshpande S."/>
            <person name="Dai X."/>
            <person name="Doyle J.J."/>
            <person name="Dudez A.M."/>
            <person name="Farmer A.D."/>
            <person name="Fouteau S."/>
            <person name="Franken C."/>
            <person name="Gibelin C."/>
            <person name="Gish J."/>
            <person name="Goldstein S."/>
            <person name="Gonzalez A.J."/>
            <person name="Green P.J."/>
            <person name="Hallab A."/>
            <person name="Hartog M."/>
            <person name="Hua A."/>
            <person name="Humphray S.J."/>
            <person name="Jeong D.H."/>
            <person name="Jing Y."/>
            <person name="Jocker A."/>
            <person name="Kenton S.M."/>
            <person name="Kim D.J."/>
            <person name="Klee K."/>
            <person name="Lai H."/>
            <person name="Lang C."/>
            <person name="Lin S."/>
            <person name="Macmil S.L."/>
            <person name="Magdelenat G."/>
            <person name="Matthews L."/>
            <person name="McCorrison J."/>
            <person name="Monaghan E.L."/>
            <person name="Mun J.H."/>
            <person name="Najar F.Z."/>
            <person name="Nicholson C."/>
            <person name="Noirot C."/>
            <person name="O'Bleness M."/>
            <person name="Paule C.R."/>
            <person name="Poulain J."/>
            <person name="Prion F."/>
            <person name="Qin B."/>
            <person name="Qu C."/>
            <person name="Retzel E.F."/>
            <person name="Riddle C."/>
            <person name="Sallet E."/>
            <person name="Samain S."/>
            <person name="Samson N."/>
            <person name="Sanders I."/>
            <person name="Saurat O."/>
            <person name="Scarpelli C."/>
            <person name="Schiex T."/>
            <person name="Segurens B."/>
            <person name="Severin A.J."/>
            <person name="Sherrier D.J."/>
            <person name="Shi R."/>
            <person name="Sims S."/>
            <person name="Singer S.R."/>
            <person name="Sinharoy S."/>
            <person name="Sterck L."/>
            <person name="Viollet A."/>
            <person name="Wang B.B."/>
            <person name="Wang K."/>
            <person name="Wang M."/>
            <person name="Wang X."/>
            <person name="Warfsmann J."/>
            <person name="Weissenbach J."/>
            <person name="White D.D."/>
            <person name="White J.D."/>
            <person name="Wiley G.B."/>
            <person name="Wincker P."/>
            <person name="Xing Y."/>
            <person name="Yang L."/>
            <person name="Yao Z."/>
            <person name="Ying F."/>
            <person name="Zhai J."/>
            <person name="Zhou L."/>
            <person name="Zuber A."/>
            <person name="Denarie J."/>
            <person name="Dixon R.A."/>
            <person name="May G.D."/>
            <person name="Schwartz D.C."/>
            <person name="Rogers J."/>
            <person name="Quetier F."/>
            <person name="Town C.D."/>
            <person name="Roe B.A."/>
        </authorList>
    </citation>
    <scope>NUCLEOTIDE SEQUENCE [LARGE SCALE GENOMIC DNA]</scope>
    <source>
        <strain evidence="1">A17</strain>
        <strain evidence="3 4">cv. Jemalong A17</strain>
    </source>
</reference>
<reference evidence="1 4" key="2">
    <citation type="journal article" date="2014" name="BMC Genomics">
        <title>An improved genome release (version Mt4.0) for the model legume Medicago truncatula.</title>
        <authorList>
            <person name="Tang H."/>
            <person name="Krishnakumar V."/>
            <person name="Bidwell S."/>
            <person name="Rosen B."/>
            <person name="Chan A."/>
            <person name="Zhou S."/>
            <person name="Gentzbittel L."/>
            <person name="Childs K.L."/>
            <person name="Yandell M."/>
            <person name="Gundlach H."/>
            <person name="Mayer K.F."/>
            <person name="Schwartz D.C."/>
            <person name="Town C.D."/>
        </authorList>
    </citation>
    <scope>GENOME REANNOTATION</scope>
    <source>
        <strain evidence="3 4">cv. Jemalong A17</strain>
    </source>
</reference>
<evidence type="ECO:0000313" key="5">
    <source>
        <dbReference type="Proteomes" id="UP000265566"/>
    </source>
</evidence>
<dbReference type="HOGENOM" id="CLU_136431_0_0_1"/>
<evidence type="ECO:0000313" key="2">
    <source>
        <dbReference type="EMBL" id="RHN61597.1"/>
    </source>
</evidence>
<reference evidence="3" key="3">
    <citation type="submission" date="2015-04" db="UniProtKB">
        <authorList>
            <consortium name="EnsemblPlants"/>
        </authorList>
    </citation>
    <scope>IDENTIFICATION</scope>
    <source>
        <strain evidence="3">cv. Jemalong A17</strain>
    </source>
</reference>
<sequence length="163" mass="18821">MAIQSMSTTKNSKLELLGGKQFQGTFKAKPFSLKGKCIKKRKLISISVVATKIKSSSEEEKVHDHEQTHYKKLVGNFIDDQEVKMTLSHWKELRIPLKIKYERQIARLQLEQIQNTAGFNDDMNALHDFQKLVGCSMTYPTYTRIQCFGIEANQNEERFLYGS</sequence>
<proteinExistence type="predicted"/>
<dbReference type="Gramene" id="rna24076">
    <property type="protein sequence ID" value="RHN61597.1"/>
    <property type="gene ID" value="gene24076"/>
</dbReference>
<dbReference type="AlphaFoldDB" id="G7JPJ3"/>
<reference evidence="2" key="5">
    <citation type="journal article" date="2018" name="Nat. Plants">
        <title>Whole-genome landscape of Medicago truncatula symbiotic genes.</title>
        <authorList>
            <person name="Pecrix Y."/>
            <person name="Gamas P."/>
            <person name="Carrere S."/>
        </authorList>
    </citation>
    <scope>NUCLEOTIDE SEQUENCE</scope>
    <source>
        <tissue evidence="2">Leaves</tissue>
    </source>
</reference>
<accession>G7JPJ3</accession>
<organism evidence="1 4">
    <name type="scientific">Medicago truncatula</name>
    <name type="common">Barrel medic</name>
    <name type="synonym">Medicago tribuloides</name>
    <dbReference type="NCBI Taxonomy" id="3880"/>
    <lineage>
        <taxon>Eukaryota</taxon>
        <taxon>Viridiplantae</taxon>
        <taxon>Streptophyta</taxon>
        <taxon>Embryophyta</taxon>
        <taxon>Tracheophyta</taxon>
        <taxon>Spermatophyta</taxon>
        <taxon>Magnoliopsida</taxon>
        <taxon>eudicotyledons</taxon>
        <taxon>Gunneridae</taxon>
        <taxon>Pentapetalae</taxon>
        <taxon>rosids</taxon>
        <taxon>fabids</taxon>
        <taxon>Fabales</taxon>
        <taxon>Fabaceae</taxon>
        <taxon>Papilionoideae</taxon>
        <taxon>50 kb inversion clade</taxon>
        <taxon>NPAAA clade</taxon>
        <taxon>Hologalegina</taxon>
        <taxon>IRL clade</taxon>
        <taxon>Trifolieae</taxon>
        <taxon>Medicago</taxon>
    </lineage>
</organism>
<keyword evidence="4" id="KW-1185">Reference proteome</keyword>
<dbReference type="EMBL" id="PSQE01000004">
    <property type="protein sequence ID" value="RHN61597.1"/>
    <property type="molecule type" value="Genomic_DNA"/>
</dbReference>
<dbReference type="EMBL" id="CM001220">
    <property type="protein sequence ID" value="AES89460.1"/>
    <property type="molecule type" value="Genomic_DNA"/>
</dbReference>
<gene>
    <name evidence="1" type="ordered locus">MTR_4g075210</name>
    <name evidence="2" type="ORF">MtrunA17_Chr4g0038371</name>
</gene>
<dbReference type="Proteomes" id="UP000265566">
    <property type="component" value="Chromosome 4"/>
</dbReference>